<keyword evidence="2" id="KW-1185">Reference proteome</keyword>
<dbReference type="GO" id="GO:0009143">
    <property type="term" value="P:nucleoside triphosphate catabolic process"/>
    <property type="evidence" value="ECO:0007669"/>
    <property type="project" value="TreeGrafter"/>
</dbReference>
<dbReference type="PANTHER" id="PTHR10151">
    <property type="entry name" value="ECTONUCLEOTIDE PYROPHOSPHATASE/PHOSPHODIESTERASE"/>
    <property type="match status" value="1"/>
</dbReference>
<proteinExistence type="predicted"/>
<organism evidence="1 2">
    <name type="scientific">Nothoprocta perdicaria</name>
    <name type="common">Chilean tinamou</name>
    <name type="synonym">Crypturus perdicarius</name>
    <dbReference type="NCBI Taxonomy" id="30464"/>
    <lineage>
        <taxon>Eukaryota</taxon>
        <taxon>Metazoa</taxon>
        <taxon>Chordata</taxon>
        <taxon>Craniata</taxon>
        <taxon>Vertebrata</taxon>
        <taxon>Euteleostomi</taxon>
        <taxon>Archelosauria</taxon>
        <taxon>Archosauria</taxon>
        <taxon>Dinosauria</taxon>
        <taxon>Saurischia</taxon>
        <taxon>Theropoda</taxon>
        <taxon>Coelurosauria</taxon>
        <taxon>Aves</taxon>
        <taxon>Palaeognathae</taxon>
        <taxon>Tinamiformes</taxon>
        <taxon>Tinamidae</taxon>
        <taxon>Nothoprocta</taxon>
    </lineage>
</organism>
<dbReference type="FunFam" id="3.40.720.10:FF:000145">
    <property type="entry name" value="Uncharacterized protein"/>
    <property type="match status" value="1"/>
</dbReference>
<dbReference type="AlphaFoldDB" id="A0A8C6Z8K1"/>
<reference evidence="1" key="2">
    <citation type="submission" date="2025-09" db="UniProtKB">
        <authorList>
            <consortium name="Ensembl"/>
        </authorList>
    </citation>
    <scope>IDENTIFICATION</scope>
</reference>
<gene>
    <name evidence="1" type="primary">LOC112954928</name>
</gene>
<dbReference type="InterPro" id="IPR017850">
    <property type="entry name" value="Alkaline_phosphatase_core_sf"/>
</dbReference>
<dbReference type="Ensembl" id="ENSNPET00000011387.1">
    <property type="protein sequence ID" value="ENSNPEP00000011101.1"/>
    <property type="gene ID" value="ENSNPEG00000008324.1"/>
</dbReference>
<reference evidence="1" key="1">
    <citation type="submission" date="2025-08" db="UniProtKB">
        <authorList>
            <consortium name="Ensembl"/>
        </authorList>
    </citation>
    <scope>IDENTIFICATION</scope>
</reference>
<dbReference type="Pfam" id="PF01663">
    <property type="entry name" value="Phosphodiest"/>
    <property type="match status" value="1"/>
</dbReference>
<name>A0A8C6Z8K1_NOTPE</name>
<evidence type="ECO:0000313" key="2">
    <source>
        <dbReference type="Proteomes" id="UP000694420"/>
    </source>
</evidence>
<accession>A0A8C6Z8K1</accession>
<dbReference type="InterPro" id="IPR002591">
    <property type="entry name" value="Phosphodiest/P_Trfase"/>
</dbReference>
<protein>
    <submittedName>
        <fullName evidence="1">Venom phosphodiesterase 1-like</fullName>
    </submittedName>
</protein>
<dbReference type="SUPFAM" id="SSF53649">
    <property type="entry name" value="Alkaline phosphatase-like"/>
    <property type="match status" value="1"/>
</dbReference>
<dbReference type="PANTHER" id="PTHR10151:SF107">
    <property type="entry name" value="ECTONUCLEOTIDE PYROPHOSPHATASE_PHOSPHODIESTERASE FAMILY MEMBER 3"/>
    <property type="match status" value="1"/>
</dbReference>
<dbReference type="Gene3D" id="3.40.720.10">
    <property type="entry name" value="Alkaline Phosphatase, subunit A"/>
    <property type="match status" value="1"/>
</dbReference>
<sequence>YIEEPDSSGHSFGPVSGGVIKALQLADQALGMLMEGLKQRNLHHCVNLILLADHGMENTYCTQLEYIADYLKQTSFYIYAGPAARIRAYSVPKDYFTCKCGASPETHFKPYLTPNLPKRFHYANNIRIDKVHLLVDQQWLAVRDNRYTACNGGNHGYDNEFKSMQAIFLGYGPGFKEKTEVDPFENIEVYNLMCDLLHITPAPNNGTHGSLNHLLKNPFYNPSHAKEESSPSSCPVVNLSPPSELGCTCNEVSGVFSDLLTIFVNMVLFIAGA</sequence>
<evidence type="ECO:0000313" key="1">
    <source>
        <dbReference type="Ensembl" id="ENSNPEP00000011101.1"/>
    </source>
</evidence>
<dbReference type="GO" id="GO:0047429">
    <property type="term" value="F:nucleoside triphosphate diphosphatase activity"/>
    <property type="evidence" value="ECO:0007669"/>
    <property type="project" value="TreeGrafter"/>
</dbReference>
<dbReference type="Proteomes" id="UP000694420">
    <property type="component" value="Unplaced"/>
</dbReference>